<gene>
    <name evidence="2" type="ORF">TW77_18845</name>
</gene>
<comment type="caution">
    <text evidence="2">The sequence shown here is derived from an EMBL/GenBank/DDBJ whole genome shotgun (WGS) entry which is preliminary data.</text>
</comment>
<dbReference type="PATRIC" id="fig|43658.5.peg.3987"/>
<evidence type="ECO:0000259" key="1">
    <source>
        <dbReference type="PROSITE" id="PS51186"/>
    </source>
</evidence>
<dbReference type="InterPro" id="IPR000182">
    <property type="entry name" value="GNAT_dom"/>
</dbReference>
<dbReference type="GO" id="GO:0016747">
    <property type="term" value="F:acyltransferase activity, transferring groups other than amino-acyl groups"/>
    <property type="evidence" value="ECO:0007669"/>
    <property type="project" value="InterPro"/>
</dbReference>
<dbReference type="Proteomes" id="UP000033452">
    <property type="component" value="Unassembled WGS sequence"/>
</dbReference>
<dbReference type="CDD" id="cd04301">
    <property type="entry name" value="NAT_SF"/>
    <property type="match status" value="1"/>
</dbReference>
<accession>A0A0F4QGW6</accession>
<dbReference type="RefSeq" id="WP_046006524.1">
    <property type="nucleotide sequence ID" value="NZ_JXYA01000047.1"/>
</dbReference>
<reference evidence="2 3" key="1">
    <citation type="journal article" date="2015" name="BMC Genomics">
        <title>Genome mining reveals unlocked bioactive potential of marine Gram-negative bacteria.</title>
        <authorList>
            <person name="Machado H."/>
            <person name="Sonnenschein E.C."/>
            <person name="Melchiorsen J."/>
            <person name="Gram L."/>
        </authorList>
    </citation>
    <scope>NUCLEOTIDE SEQUENCE [LARGE SCALE GENOMIC DNA]</scope>
    <source>
        <strain evidence="2 3">S2471</strain>
    </source>
</reference>
<dbReference type="Gene3D" id="3.40.630.30">
    <property type="match status" value="1"/>
</dbReference>
<name>A0A0F4QGW6_9GAMM</name>
<dbReference type="EMBL" id="JXYA01000047">
    <property type="protein sequence ID" value="KJZ06554.1"/>
    <property type="molecule type" value="Genomic_DNA"/>
</dbReference>
<sequence>MITINRLSATYIDAVESIQLAPEQLRFAGTPQEFLSERCETTHLHVICKQETVVGYFKLDLAYADKYTYCPSSALGLRAFVIDNQYQGQGLGSAAMRALLSYLARHYAQYRWLYLGVNCENPGAYACYKKAGLSVCKEKYLGGPAGPQYIMYSEICLSRA</sequence>
<evidence type="ECO:0000313" key="2">
    <source>
        <dbReference type="EMBL" id="KJZ06554.1"/>
    </source>
</evidence>
<keyword evidence="2" id="KW-0808">Transferase</keyword>
<evidence type="ECO:0000313" key="3">
    <source>
        <dbReference type="Proteomes" id="UP000033452"/>
    </source>
</evidence>
<dbReference type="Pfam" id="PF00583">
    <property type="entry name" value="Acetyltransf_1"/>
    <property type="match status" value="1"/>
</dbReference>
<proteinExistence type="predicted"/>
<organism evidence="2 3">
    <name type="scientific">Pseudoalteromonas rubra</name>
    <dbReference type="NCBI Taxonomy" id="43658"/>
    <lineage>
        <taxon>Bacteria</taxon>
        <taxon>Pseudomonadati</taxon>
        <taxon>Pseudomonadota</taxon>
        <taxon>Gammaproteobacteria</taxon>
        <taxon>Alteromonadales</taxon>
        <taxon>Pseudoalteromonadaceae</taxon>
        <taxon>Pseudoalteromonas</taxon>
    </lineage>
</organism>
<dbReference type="AlphaFoldDB" id="A0A0F4QGW6"/>
<dbReference type="SUPFAM" id="SSF55729">
    <property type="entry name" value="Acyl-CoA N-acyltransferases (Nat)"/>
    <property type="match status" value="1"/>
</dbReference>
<feature type="domain" description="N-acetyltransferase" evidence="1">
    <location>
        <begin position="2"/>
        <end position="156"/>
    </location>
</feature>
<dbReference type="OrthoDB" id="8304386at2"/>
<keyword evidence="3" id="KW-1185">Reference proteome</keyword>
<dbReference type="PROSITE" id="PS51186">
    <property type="entry name" value="GNAT"/>
    <property type="match status" value="1"/>
</dbReference>
<protein>
    <submittedName>
        <fullName evidence="2">Acetyltransferase</fullName>
    </submittedName>
</protein>
<dbReference type="InterPro" id="IPR016181">
    <property type="entry name" value="Acyl_CoA_acyltransferase"/>
</dbReference>